<dbReference type="AlphaFoldDB" id="A0A1Y1W229"/>
<name>A0A1Y1W229_9FUNG</name>
<dbReference type="RefSeq" id="XP_040741389.1">
    <property type="nucleotide sequence ID" value="XM_040888246.1"/>
</dbReference>
<comment type="caution">
    <text evidence="1">The sequence shown here is derived from an EMBL/GenBank/DDBJ whole genome shotgun (WGS) entry which is preliminary data.</text>
</comment>
<dbReference type="GeneID" id="63804894"/>
<gene>
    <name evidence="1" type="ORF">DL89DRAFT_269307</name>
</gene>
<evidence type="ECO:0000313" key="1">
    <source>
        <dbReference type="EMBL" id="ORX67502.1"/>
    </source>
</evidence>
<accession>A0A1Y1W229</accession>
<sequence length="241" mass="27144">MTNIIKGIDPDDYSVVEDADSASIATAHTPEIPSSNLPADKEQQVSDASDTIPLQYLRTLVKLRVATKSHHEECFLQAYSNIACQEFAGLSLQNYDTSSIKDAEARVIRRNTLFTDVIQNVDLVCASFDSAIKAYIRALNHDTKLTAIREHETYFRGVLDSAATTFNSLEFVTSPDSYLDKFILWLVSDEDFSLSNWHTYIAYHASPLVRYFLEKHIVDTEDWGFSKGCSCCCIRLESFEG</sequence>
<proteinExistence type="predicted"/>
<dbReference type="EMBL" id="MCFD01000012">
    <property type="protein sequence ID" value="ORX67502.1"/>
    <property type="molecule type" value="Genomic_DNA"/>
</dbReference>
<protein>
    <submittedName>
        <fullName evidence="1">Uncharacterized protein</fullName>
    </submittedName>
</protein>
<dbReference type="Proteomes" id="UP000193922">
    <property type="component" value="Unassembled WGS sequence"/>
</dbReference>
<keyword evidence="2" id="KW-1185">Reference proteome</keyword>
<organism evidence="1 2">
    <name type="scientific">Linderina pennispora</name>
    <dbReference type="NCBI Taxonomy" id="61395"/>
    <lineage>
        <taxon>Eukaryota</taxon>
        <taxon>Fungi</taxon>
        <taxon>Fungi incertae sedis</taxon>
        <taxon>Zoopagomycota</taxon>
        <taxon>Kickxellomycotina</taxon>
        <taxon>Kickxellomycetes</taxon>
        <taxon>Kickxellales</taxon>
        <taxon>Kickxellaceae</taxon>
        <taxon>Linderina</taxon>
    </lineage>
</organism>
<reference evidence="1 2" key="1">
    <citation type="submission" date="2016-07" db="EMBL/GenBank/DDBJ databases">
        <title>Pervasive Adenine N6-methylation of Active Genes in Fungi.</title>
        <authorList>
            <consortium name="DOE Joint Genome Institute"/>
            <person name="Mondo S.J."/>
            <person name="Dannebaum R.O."/>
            <person name="Kuo R.C."/>
            <person name="Labutti K."/>
            <person name="Haridas S."/>
            <person name="Kuo A."/>
            <person name="Salamov A."/>
            <person name="Ahrendt S.R."/>
            <person name="Lipzen A."/>
            <person name="Sullivan W."/>
            <person name="Andreopoulos W.B."/>
            <person name="Clum A."/>
            <person name="Lindquist E."/>
            <person name="Daum C."/>
            <person name="Ramamoorthy G.K."/>
            <person name="Gryganskyi A."/>
            <person name="Culley D."/>
            <person name="Magnuson J.K."/>
            <person name="James T.Y."/>
            <person name="O'Malley M.A."/>
            <person name="Stajich J.E."/>
            <person name="Spatafora J.W."/>
            <person name="Visel A."/>
            <person name="Grigoriev I.V."/>
        </authorList>
    </citation>
    <scope>NUCLEOTIDE SEQUENCE [LARGE SCALE GENOMIC DNA]</scope>
    <source>
        <strain evidence="1 2">ATCC 12442</strain>
    </source>
</reference>
<evidence type="ECO:0000313" key="2">
    <source>
        <dbReference type="Proteomes" id="UP000193922"/>
    </source>
</evidence>